<dbReference type="InterPro" id="IPR017972">
    <property type="entry name" value="Cyt_P450_CS"/>
</dbReference>
<dbReference type="Proteomes" id="UP001428817">
    <property type="component" value="Unassembled WGS sequence"/>
</dbReference>
<sequence length="390" mass="43679">MRSGACARVSFDPLDQEMRFTDFARYEQIREVGGIAWSDEHGGFWAVVDHDLVRAIAADDRRFVSSMGVRIPPNGTPPTFALEYDRPRHTVHRRILTEAVGPRAAPTLEARVRGHARRLLDEALACGGNRVDLGEDYAFRLSLDVMFDLIGAPPELKEEVEQLAEALFLYRTPLPDGSDPAHRLRQILEDMVASRIAVRRDDWLGQIIAYRNDTELSLTETEIHGAIVALLVGGHHSTARATACLLARLASDPTLQARLRAEPELIAVAAEETVRLHTPLRWFARTARAKVQLRDVTVRPGERVMLLYAGANRDPAYFDTPDQFRLDRPKANDHLAFGWGIHRCVGMPLATLEIRVAVEEVLARTSCVCLEEEVAWTSSTEPRQIPARFS</sequence>
<dbReference type="EMBL" id="BAABJP010000004">
    <property type="protein sequence ID" value="GAA5149707.1"/>
    <property type="molecule type" value="Genomic_DNA"/>
</dbReference>
<reference evidence="4" key="1">
    <citation type="journal article" date="2019" name="Int. J. Syst. Evol. Microbiol.">
        <title>The Global Catalogue of Microorganisms (GCM) 10K type strain sequencing project: providing services to taxonomists for standard genome sequencing and annotation.</title>
        <authorList>
            <consortium name="The Broad Institute Genomics Platform"/>
            <consortium name="The Broad Institute Genome Sequencing Center for Infectious Disease"/>
            <person name="Wu L."/>
            <person name="Ma J."/>
        </authorList>
    </citation>
    <scope>NUCLEOTIDE SEQUENCE [LARGE SCALE GENOMIC DNA]</scope>
    <source>
        <strain evidence="4">JCM 18303</strain>
    </source>
</reference>
<comment type="similarity">
    <text evidence="1 2">Belongs to the cytochrome P450 family.</text>
</comment>
<organism evidence="3 4">
    <name type="scientific">Pseudonocardia eucalypti</name>
    <dbReference type="NCBI Taxonomy" id="648755"/>
    <lineage>
        <taxon>Bacteria</taxon>
        <taxon>Bacillati</taxon>
        <taxon>Actinomycetota</taxon>
        <taxon>Actinomycetes</taxon>
        <taxon>Pseudonocardiales</taxon>
        <taxon>Pseudonocardiaceae</taxon>
        <taxon>Pseudonocardia</taxon>
    </lineage>
</organism>
<dbReference type="Pfam" id="PF00067">
    <property type="entry name" value="p450"/>
    <property type="match status" value="1"/>
</dbReference>
<keyword evidence="2" id="KW-0560">Oxidoreductase</keyword>
<accession>A0ABP9PNU8</accession>
<keyword evidence="2" id="KW-0349">Heme</keyword>
<keyword evidence="4" id="KW-1185">Reference proteome</keyword>
<evidence type="ECO:0000313" key="4">
    <source>
        <dbReference type="Proteomes" id="UP001428817"/>
    </source>
</evidence>
<evidence type="ECO:0000313" key="3">
    <source>
        <dbReference type="EMBL" id="GAA5149707.1"/>
    </source>
</evidence>
<gene>
    <name evidence="3" type="ORF">GCM10023321_14010</name>
</gene>
<keyword evidence="2" id="KW-0503">Monooxygenase</keyword>
<dbReference type="SUPFAM" id="SSF48264">
    <property type="entry name" value="Cytochrome P450"/>
    <property type="match status" value="1"/>
</dbReference>
<keyword evidence="2" id="KW-0479">Metal-binding</keyword>
<dbReference type="InterPro" id="IPR002397">
    <property type="entry name" value="Cyt_P450_B"/>
</dbReference>
<dbReference type="Gene3D" id="1.10.630.10">
    <property type="entry name" value="Cytochrome P450"/>
    <property type="match status" value="1"/>
</dbReference>
<evidence type="ECO:0000256" key="2">
    <source>
        <dbReference type="RuleBase" id="RU000461"/>
    </source>
</evidence>
<dbReference type="InterPro" id="IPR001128">
    <property type="entry name" value="Cyt_P450"/>
</dbReference>
<dbReference type="PANTHER" id="PTHR46696">
    <property type="entry name" value="P450, PUTATIVE (EUROFUNG)-RELATED"/>
    <property type="match status" value="1"/>
</dbReference>
<dbReference type="PROSITE" id="PS00086">
    <property type="entry name" value="CYTOCHROME_P450"/>
    <property type="match status" value="1"/>
</dbReference>
<protein>
    <submittedName>
        <fullName evidence="3">Cytochrome P450</fullName>
    </submittedName>
</protein>
<evidence type="ECO:0000256" key="1">
    <source>
        <dbReference type="ARBA" id="ARBA00010617"/>
    </source>
</evidence>
<dbReference type="PANTHER" id="PTHR46696:SF6">
    <property type="entry name" value="P450, PUTATIVE (EUROFUNG)-RELATED"/>
    <property type="match status" value="1"/>
</dbReference>
<keyword evidence="2" id="KW-0408">Iron</keyword>
<dbReference type="InterPro" id="IPR036396">
    <property type="entry name" value="Cyt_P450_sf"/>
</dbReference>
<name>A0ABP9PNU8_9PSEU</name>
<comment type="caution">
    <text evidence="3">The sequence shown here is derived from an EMBL/GenBank/DDBJ whole genome shotgun (WGS) entry which is preliminary data.</text>
</comment>
<proteinExistence type="inferred from homology"/>
<dbReference type="PRINTS" id="PR00359">
    <property type="entry name" value="BP450"/>
</dbReference>